<feature type="domain" description="PAS" evidence="3">
    <location>
        <begin position="492"/>
        <end position="540"/>
    </location>
</feature>
<dbReference type="Pfam" id="PF08447">
    <property type="entry name" value="PAS_3"/>
    <property type="match status" value="1"/>
</dbReference>
<feature type="domain" description="PAS" evidence="3">
    <location>
        <begin position="371"/>
        <end position="444"/>
    </location>
</feature>
<dbReference type="PROSITE" id="PS50112">
    <property type="entry name" value="PAS"/>
    <property type="match status" value="2"/>
</dbReference>
<evidence type="ECO:0000256" key="2">
    <source>
        <dbReference type="SAM" id="Phobius"/>
    </source>
</evidence>
<dbReference type="InterPro" id="IPR013655">
    <property type="entry name" value="PAS_fold_3"/>
</dbReference>
<keyword evidence="2" id="KW-1133">Transmembrane helix</keyword>
<dbReference type="NCBIfam" id="TIGR00254">
    <property type="entry name" value="GGDEF"/>
    <property type="match status" value="1"/>
</dbReference>
<dbReference type="InterPro" id="IPR035919">
    <property type="entry name" value="EAL_sf"/>
</dbReference>
<dbReference type="EMBL" id="AP014545">
    <property type="protein sequence ID" value="BBB25878.1"/>
    <property type="molecule type" value="Genomic_DNA"/>
</dbReference>
<evidence type="ECO:0000259" key="7">
    <source>
        <dbReference type="PROSITE" id="PS50887"/>
    </source>
</evidence>
<dbReference type="GO" id="GO:0016020">
    <property type="term" value="C:membrane"/>
    <property type="evidence" value="ECO:0007669"/>
    <property type="project" value="InterPro"/>
</dbReference>
<evidence type="ECO:0000313" key="8">
    <source>
        <dbReference type="EMBL" id="BBB25878.1"/>
    </source>
</evidence>
<evidence type="ECO:0000259" key="6">
    <source>
        <dbReference type="PROSITE" id="PS50885"/>
    </source>
</evidence>
<dbReference type="Pfam" id="PF00990">
    <property type="entry name" value="GGDEF"/>
    <property type="match status" value="1"/>
</dbReference>
<dbReference type="PANTHER" id="PTHR44757">
    <property type="entry name" value="DIGUANYLATE CYCLASE DGCP"/>
    <property type="match status" value="1"/>
</dbReference>
<feature type="domain" description="HAMP" evidence="6">
    <location>
        <begin position="313"/>
        <end position="366"/>
    </location>
</feature>
<dbReference type="FunFam" id="3.30.70.270:FF:000001">
    <property type="entry name" value="Diguanylate cyclase domain protein"/>
    <property type="match status" value="1"/>
</dbReference>
<protein>
    <submittedName>
        <fullName evidence="8">Signal transduction protein</fullName>
    </submittedName>
</protein>
<dbReference type="KEGG" id="ajp:AMJAP_1283"/>
<dbReference type="InterPro" id="IPR000014">
    <property type="entry name" value="PAS"/>
</dbReference>
<dbReference type="SUPFAM" id="SSF141868">
    <property type="entry name" value="EAL domain-like"/>
    <property type="match status" value="1"/>
</dbReference>
<dbReference type="OrthoDB" id="9787514at2"/>
<dbReference type="CDD" id="cd01948">
    <property type="entry name" value="EAL"/>
    <property type="match status" value="1"/>
</dbReference>
<dbReference type="PROSITE" id="PS50113">
    <property type="entry name" value="PAC"/>
    <property type="match status" value="1"/>
</dbReference>
<dbReference type="RefSeq" id="WP_019621477.1">
    <property type="nucleotide sequence ID" value="NZ_AP014545.1"/>
</dbReference>
<dbReference type="SMART" id="SM00091">
    <property type="entry name" value="PAS"/>
    <property type="match status" value="2"/>
</dbReference>
<dbReference type="Pfam" id="PF00563">
    <property type="entry name" value="EAL"/>
    <property type="match status" value="1"/>
</dbReference>
<dbReference type="CDD" id="cd12914">
    <property type="entry name" value="PDC1_DGC_like"/>
    <property type="match status" value="1"/>
</dbReference>
<dbReference type="SUPFAM" id="SSF55073">
    <property type="entry name" value="Nucleotide cyclase"/>
    <property type="match status" value="1"/>
</dbReference>
<dbReference type="SUPFAM" id="SSF158472">
    <property type="entry name" value="HAMP domain-like"/>
    <property type="match status" value="1"/>
</dbReference>
<dbReference type="InterPro" id="IPR043128">
    <property type="entry name" value="Rev_trsase/Diguanyl_cyclase"/>
</dbReference>
<dbReference type="Gene3D" id="6.10.340.10">
    <property type="match status" value="1"/>
</dbReference>
<dbReference type="SUPFAM" id="SSF55785">
    <property type="entry name" value="PYP-like sensor domain (PAS domain)"/>
    <property type="match status" value="2"/>
</dbReference>
<dbReference type="PROSITE" id="PS50883">
    <property type="entry name" value="EAL"/>
    <property type="match status" value="1"/>
</dbReference>
<dbReference type="InterPro" id="IPR003660">
    <property type="entry name" value="HAMP_dom"/>
</dbReference>
<dbReference type="AlphaFoldDB" id="A0A7R6P299"/>
<organism evidence="8 9">
    <name type="scientific">Amphritea japonica ATCC BAA-1530</name>
    <dbReference type="NCBI Taxonomy" id="1278309"/>
    <lineage>
        <taxon>Bacteria</taxon>
        <taxon>Pseudomonadati</taxon>
        <taxon>Pseudomonadota</taxon>
        <taxon>Gammaproteobacteria</taxon>
        <taxon>Oceanospirillales</taxon>
        <taxon>Oceanospirillaceae</taxon>
        <taxon>Amphritea</taxon>
    </lineage>
</organism>
<dbReference type="CDD" id="cd01949">
    <property type="entry name" value="GGDEF"/>
    <property type="match status" value="1"/>
</dbReference>
<dbReference type="InterPro" id="IPR052155">
    <property type="entry name" value="Biofilm_reg_signaling"/>
</dbReference>
<evidence type="ECO:0000259" key="3">
    <source>
        <dbReference type="PROSITE" id="PS50112"/>
    </source>
</evidence>
<dbReference type="InterPro" id="IPR001610">
    <property type="entry name" value="PAC"/>
</dbReference>
<accession>A0A7R6P299</accession>
<dbReference type="GO" id="GO:0007165">
    <property type="term" value="P:signal transduction"/>
    <property type="evidence" value="ECO:0007669"/>
    <property type="project" value="InterPro"/>
</dbReference>
<feature type="domain" description="EAL" evidence="5">
    <location>
        <begin position="793"/>
        <end position="1060"/>
    </location>
</feature>
<sequence length="1068" mass="121749">MALFRFLPTSLHNRVLILTLAGFLISAIAITTLIFRYIQHDSIHLLVEQQQTMVDMVSRQMDSALRKRVLELEKFADTLHSRTRLHSNGIIQETLKRDTQLQSMFNGGIVVLNRQGISVVDYPMVPNRTGINFSDRQHLKKARSRKATVISKPLIGKGLNTPLFAINSPILSGTDEVLGYIFGVNVLADDNLLKEISRQSFSDGGRMMIIDPNLKIFVTDTQAGRPLENYLKDKHCRCIEAVLAGNPSGISQDLLGNSVLYASAKIDKMGWIVIRTYPLQKAMATINQLTNKIVLVSIITILVMGSLIAFFLRRLLTPLTQASREIRMMADGQLSEHTLTVRSHDEVGQLLQAFNQLHRTRYRYEHALKESEERYRLTMEATETGLWSWDLTDDSIHWDSQCYKMLGFKDQAFQLTRKLFRKLMHPEDQVRFYINFLPQMLNNHTAEIEFRLLTNDNRWLWVQSRGKPIRFGRNNHPLCIAGTHLNFEKQRQTEQLHMAAAAFEANDAIMIVDSQGMIAKVNNAFSQITGYSSEDAIGHSPAILRSGIHKSPFYKEMQKSLSKTGKWQGEIWNRHKEGDVYIAWLNINTLYNDDGSIYQRIATFSDITEKKRTEELIWKQANFDPLTNLPNRRMFMDRLAQEIRLASRSETSLALLFLDLDRFKEVNDSLGHNVGDQLLVEVANRFRELVRSSDTIARLGGDEFTIILPQIDNSAQVDQVANKILTSLELPFEINQESLHISASIGATLYPQDGEHPEQLIKNADQAMYAAKEAGRSKLHYFTPSMQTLALKRANLIKELRRAIDESQFQLYFQPVIDLHSQNVIKAEALIRWNHPVQGLLHPSQFIPEAEDSGLIVELDDWSFRAALQQALLWRSSLTPELQLCVNTSATHFENNVGSSIPERWIQLIRESGCDNTLPESTSAPCSCIGIEIKEHLLTDSSAETKQRILQLREANIQVTLDNFGTGFSLLTHLNQLDIDFLKIDRDFIRTIQSDTNNMVLCNAIIVMAHTLGLKVIAEGVETLEQQELLRQANCDYVQGFYYAKAMTADEFEHWYLEFSEQKTALAN</sequence>
<keyword evidence="2" id="KW-0812">Transmembrane</keyword>
<dbReference type="InterPro" id="IPR000700">
    <property type="entry name" value="PAS-assoc_C"/>
</dbReference>
<dbReference type="InterPro" id="IPR000160">
    <property type="entry name" value="GGDEF_dom"/>
</dbReference>
<comment type="cofactor">
    <cofactor evidence="1">
        <name>Mg(2+)</name>
        <dbReference type="ChEBI" id="CHEBI:18420"/>
    </cofactor>
</comment>
<dbReference type="NCBIfam" id="TIGR00229">
    <property type="entry name" value="sensory_box"/>
    <property type="match status" value="2"/>
</dbReference>
<dbReference type="Pfam" id="PF13426">
    <property type="entry name" value="PAS_9"/>
    <property type="match status" value="1"/>
</dbReference>
<dbReference type="InterPro" id="IPR035965">
    <property type="entry name" value="PAS-like_dom_sf"/>
</dbReference>
<dbReference type="SMART" id="SM00267">
    <property type="entry name" value="GGDEF"/>
    <property type="match status" value="1"/>
</dbReference>
<gene>
    <name evidence="8" type="ORF">AMJAP_1283</name>
</gene>
<name>A0A7R6P299_9GAMM</name>
<feature type="domain" description="GGDEF" evidence="7">
    <location>
        <begin position="651"/>
        <end position="784"/>
    </location>
</feature>
<feature type="domain" description="PAC" evidence="4">
    <location>
        <begin position="567"/>
        <end position="619"/>
    </location>
</feature>
<dbReference type="Gene3D" id="3.20.20.450">
    <property type="entry name" value="EAL domain"/>
    <property type="match status" value="1"/>
</dbReference>
<dbReference type="InterPro" id="IPR001633">
    <property type="entry name" value="EAL_dom"/>
</dbReference>
<dbReference type="SMART" id="SM00052">
    <property type="entry name" value="EAL"/>
    <property type="match status" value="1"/>
</dbReference>
<evidence type="ECO:0000313" key="9">
    <source>
        <dbReference type="Proteomes" id="UP000595663"/>
    </source>
</evidence>
<dbReference type="SMART" id="SM00304">
    <property type="entry name" value="HAMP"/>
    <property type="match status" value="1"/>
</dbReference>
<keyword evidence="2" id="KW-0472">Membrane</keyword>
<dbReference type="PANTHER" id="PTHR44757:SF2">
    <property type="entry name" value="BIOFILM ARCHITECTURE MAINTENANCE PROTEIN MBAA"/>
    <property type="match status" value="1"/>
</dbReference>
<feature type="transmembrane region" description="Helical" evidence="2">
    <location>
        <begin position="15"/>
        <end position="35"/>
    </location>
</feature>
<feature type="transmembrane region" description="Helical" evidence="2">
    <location>
        <begin position="293"/>
        <end position="312"/>
    </location>
</feature>
<keyword evidence="9" id="KW-1185">Reference proteome</keyword>
<dbReference type="CDD" id="cd00130">
    <property type="entry name" value="PAS"/>
    <property type="match status" value="2"/>
</dbReference>
<proteinExistence type="predicted"/>
<dbReference type="PROSITE" id="PS50887">
    <property type="entry name" value="GGDEF"/>
    <property type="match status" value="1"/>
</dbReference>
<dbReference type="SMART" id="SM00086">
    <property type="entry name" value="PAC"/>
    <property type="match status" value="2"/>
</dbReference>
<reference evidence="8 9" key="1">
    <citation type="journal article" date="2008" name="Int. J. Syst. Evol. Microbiol.">
        <title>Amphritea japonica sp. nov. and Amphritea balenae sp. nov., isolated from the sediment adjacent to sperm whale carcasses off Kagoshima, Japan.</title>
        <authorList>
            <person name="Miyazaki M."/>
            <person name="Nogi Y."/>
            <person name="Fujiwara Y."/>
            <person name="Kawato M."/>
            <person name="Nagahama T."/>
            <person name="Kubokawa K."/>
            <person name="Horikoshi K."/>
        </authorList>
    </citation>
    <scope>NUCLEOTIDE SEQUENCE [LARGE SCALE GENOMIC DNA]</scope>
    <source>
        <strain evidence="8 9">ATCC BAA-1530</strain>
    </source>
</reference>
<dbReference type="PROSITE" id="PS50885">
    <property type="entry name" value="HAMP"/>
    <property type="match status" value="1"/>
</dbReference>
<evidence type="ECO:0000259" key="4">
    <source>
        <dbReference type="PROSITE" id="PS50113"/>
    </source>
</evidence>
<dbReference type="CDD" id="cd06225">
    <property type="entry name" value="HAMP"/>
    <property type="match status" value="1"/>
</dbReference>
<dbReference type="Gene3D" id="3.30.70.270">
    <property type="match status" value="1"/>
</dbReference>
<dbReference type="InterPro" id="IPR029787">
    <property type="entry name" value="Nucleotide_cyclase"/>
</dbReference>
<dbReference type="Proteomes" id="UP000595663">
    <property type="component" value="Chromosome"/>
</dbReference>
<dbReference type="GO" id="GO:0003824">
    <property type="term" value="F:catalytic activity"/>
    <property type="evidence" value="ECO:0007669"/>
    <property type="project" value="UniProtKB-ARBA"/>
</dbReference>
<evidence type="ECO:0000259" key="5">
    <source>
        <dbReference type="PROSITE" id="PS50883"/>
    </source>
</evidence>
<dbReference type="Gene3D" id="3.30.450.20">
    <property type="entry name" value="PAS domain"/>
    <property type="match status" value="3"/>
</dbReference>
<dbReference type="Pfam" id="PF00672">
    <property type="entry name" value="HAMP"/>
    <property type="match status" value="1"/>
</dbReference>
<evidence type="ECO:0000256" key="1">
    <source>
        <dbReference type="ARBA" id="ARBA00001946"/>
    </source>
</evidence>